<proteinExistence type="predicted"/>
<protein>
    <submittedName>
        <fullName evidence="1">Uncharacterized protein</fullName>
    </submittedName>
</protein>
<gene>
    <name evidence="1" type="ORF">MLD38_016377</name>
</gene>
<organism evidence="1 2">
    <name type="scientific">Melastoma candidum</name>
    <dbReference type="NCBI Taxonomy" id="119954"/>
    <lineage>
        <taxon>Eukaryota</taxon>
        <taxon>Viridiplantae</taxon>
        <taxon>Streptophyta</taxon>
        <taxon>Embryophyta</taxon>
        <taxon>Tracheophyta</taxon>
        <taxon>Spermatophyta</taxon>
        <taxon>Magnoliopsida</taxon>
        <taxon>eudicotyledons</taxon>
        <taxon>Gunneridae</taxon>
        <taxon>Pentapetalae</taxon>
        <taxon>rosids</taxon>
        <taxon>malvids</taxon>
        <taxon>Myrtales</taxon>
        <taxon>Melastomataceae</taxon>
        <taxon>Melastomatoideae</taxon>
        <taxon>Melastomateae</taxon>
        <taxon>Melastoma</taxon>
    </lineage>
</organism>
<sequence length="167" mass="18341">MQEQSVPGDDGFLDYLQHDVESPPLVTCLEEIAEHWRTSAEEKEIVGKDPNPASLTAPILKYRGQWVQGTPCLSTMDILRAAMKKHVEAPPTNAIEDGSLQQVELLIAAAKKIGCRRFDEALMLLDSCDQCSSDSGNPVERLAFQFSNALTREDSSGCHSLLLEVPS</sequence>
<comment type="caution">
    <text evidence="1">The sequence shown here is derived from an EMBL/GenBank/DDBJ whole genome shotgun (WGS) entry which is preliminary data.</text>
</comment>
<evidence type="ECO:0000313" key="2">
    <source>
        <dbReference type="Proteomes" id="UP001057402"/>
    </source>
</evidence>
<name>A0ACB9RNG1_9MYRT</name>
<dbReference type="Proteomes" id="UP001057402">
    <property type="component" value="Chromosome 4"/>
</dbReference>
<reference evidence="2" key="1">
    <citation type="journal article" date="2023" name="Front. Plant Sci.">
        <title>Chromosomal-level genome assembly of Melastoma candidum provides insights into trichome evolution.</title>
        <authorList>
            <person name="Zhong Y."/>
            <person name="Wu W."/>
            <person name="Sun C."/>
            <person name="Zou P."/>
            <person name="Liu Y."/>
            <person name="Dai S."/>
            <person name="Zhou R."/>
        </authorList>
    </citation>
    <scope>NUCLEOTIDE SEQUENCE [LARGE SCALE GENOMIC DNA]</scope>
</reference>
<keyword evidence="2" id="KW-1185">Reference proteome</keyword>
<accession>A0ACB9RNG1</accession>
<dbReference type="EMBL" id="CM042883">
    <property type="protein sequence ID" value="KAI4378963.1"/>
    <property type="molecule type" value="Genomic_DNA"/>
</dbReference>
<evidence type="ECO:0000313" key="1">
    <source>
        <dbReference type="EMBL" id="KAI4378963.1"/>
    </source>
</evidence>